<reference evidence="8" key="1">
    <citation type="submission" date="2020-06" db="EMBL/GenBank/DDBJ databases">
        <authorList>
            <consortium name="Plant Systems Biology data submission"/>
        </authorList>
    </citation>
    <scope>NUCLEOTIDE SEQUENCE</scope>
    <source>
        <strain evidence="8">D6</strain>
    </source>
</reference>
<dbReference type="AlphaFoldDB" id="A0A9N8H523"/>
<evidence type="ECO:0000256" key="6">
    <source>
        <dbReference type="RuleBase" id="RU363053"/>
    </source>
</evidence>
<dbReference type="PANTHER" id="PTHR11266">
    <property type="entry name" value="PEROXISOMAL MEMBRANE PROTEIN 2, PXMP2 MPV17"/>
    <property type="match status" value="1"/>
</dbReference>
<dbReference type="InterPro" id="IPR007248">
    <property type="entry name" value="Mpv17_PMP22"/>
</dbReference>
<name>A0A9N8H523_9STRA</name>
<feature type="transmembrane region" description="Helical" evidence="6">
    <location>
        <begin position="221"/>
        <end position="240"/>
    </location>
</feature>
<organism evidence="8 9">
    <name type="scientific">Seminavis robusta</name>
    <dbReference type="NCBI Taxonomy" id="568900"/>
    <lineage>
        <taxon>Eukaryota</taxon>
        <taxon>Sar</taxon>
        <taxon>Stramenopiles</taxon>
        <taxon>Ochrophyta</taxon>
        <taxon>Bacillariophyta</taxon>
        <taxon>Bacillariophyceae</taxon>
        <taxon>Bacillariophycidae</taxon>
        <taxon>Naviculales</taxon>
        <taxon>Naviculaceae</taxon>
        <taxon>Seminavis</taxon>
    </lineage>
</organism>
<sequence>MTTSKMYIALLAAAQAPLVLSFQVQHSMAPPHTRQIHTRRLEPLNSAILSEIDSLWQTYPYTAAALVCGFKASAADLVAQVNEVKDQEEEGDESSQSTRLSEAEILQRTASTQALQQQALEEDATFSFLSNADWTRNAAFIAYGVLYQGITQEYFYNHLWPQLFGTDTGVTTVLIKVAFSLLVQAPLLTLPSLYVSKALIEGFSFQEAADQYFYDLRYQGLLQKFCLLWAPVLGLIFTVIPEHLRVTVIAAVSFFWLIVLSSISSNDRDPAQLAAEE</sequence>
<comment type="subcellular location">
    <subcellularLocation>
        <location evidence="1">Membrane</location>
        <topology evidence="1">Multi-pass membrane protein</topology>
    </subcellularLocation>
</comment>
<keyword evidence="3 6" id="KW-0812">Transmembrane</keyword>
<dbReference type="Pfam" id="PF04117">
    <property type="entry name" value="Mpv17_PMP22"/>
    <property type="match status" value="1"/>
</dbReference>
<evidence type="ECO:0000313" key="9">
    <source>
        <dbReference type="Proteomes" id="UP001153069"/>
    </source>
</evidence>
<evidence type="ECO:0000256" key="5">
    <source>
        <dbReference type="ARBA" id="ARBA00023136"/>
    </source>
</evidence>
<evidence type="ECO:0000256" key="1">
    <source>
        <dbReference type="ARBA" id="ARBA00004141"/>
    </source>
</evidence>
<dbReference type="Proteomes" id="UP001153069">
    <property type="component" value="Unassembled WGS sequence"/>
</dbReference>
<keyword evidence="9" id="KW-1185">Reference proteome</keyword>
<keyword evidence="7" id="KW-0732">Signal</keyword>
<dbReference type="GO" id="GO:0005737">
    <property type="term" value="C:cytoplasm"/>
    <property type="evidence" value="ECO:0007669"/>
    <property type="project" value="TreeGrafter"/>
</dbReference>
<evidence type="ECO:0000256" key="3">
    <source>
        <dbReference type="ARBA" id="ARBA00022692"/>
    </source>
</evidence>
<comment type="caution">
    <text evidence="8">The sequence shown here is derived from an EMBL/GenBank/DDBJ whole genome shotgun (WGS) entry which is preliminary data.</text>
</comment>
<comment type="similarity">
    <text evidence="2 6">Belongs to the peroxisomal membrane protein PXMP2/4 family.</text>
</comment>
<evidence type="ECO:0000256" key="4">
    <source>
        <dbReference type="ARBA" id="ARBA00022989"/>
    </source>
</evidence>
<dbReference type="GO" id="GO:0016020">
    <property type="term" value="C:membrane"/>
    <property type="evidence" value="ECO:0007669"/>
    <property type="project" value="UniProtKB-SubCell"/>
</dbReference>
<dbReference type="EMBL" id="CAICTM010000100">
    <property type="protein sequence ID" value="CAB9501161.1"/>
    <property type="molecule type" value="Genomic_DNA"/>
</dbReference>
<feature type="transmembrane region" description="Helical" evidence="6">
    <location>
        <begin position="246"/>
        <end position="263"/>
    </location>
</feature>
<proteinExistence type="inferred from homology"/>
<feature type="chain" id="PRO_5040513645" evidence="7">
    <location>
        <begin position="22"/>
        <end position="277"/>
    </location>
</feature>
<evidence type="ECO:0000256" key="7">
    <source>
        <dbReference type="SAM" id="SignalP"/>
    </source>
</evidence>
<evidence type="ECO:0000256" key="2">
    <source>
        <dbReference type="ARBA" id="ARBA00006824"/>
    </source>
</evidence>
<evidence type="ECO:0000313" key="8">
    <source>
        <dbReference type="EMBL" id="CAB9501161.1"/>
    </source>
</evidence>
<keyword evidence="5 6" id="KW-0472">Membrane</keyword>
<accession>A0A9N8H523</accession>
<keyword evidence="4 6" id="KW-1133">Transmembrane helix</keyword>
<gene>
    <name evidence="8" type="ORF">SEMRO_101_G051660.1</name>
</gene>
<feature type="signal peptide" evidence="7">
    <location>
        <begin position="1"/>
        <end position="21"/>
    </location>
</feature>
<dbReference type="OrthoDB" id="45415at2759"/>
<protein>
    <submittedName>
        <fullName evidence="8">Mpv17 / PMP22 family</fullName>
    </submittedName>
</protein>